<sequence>MKHPKVINLVQEPEVFYRIQNKYDRIISVLGGSMQVGQVVNSDIDLIDITRRGLPKSVVITVSLILGISMEKMSSLLHVSHRTIQRKGDDELLNVYSTEQILEIAEVISRGIEVLGTLENFTKWLHSDVRALNYSKPLDYLDTSFGTKLVKDILGRIEHGVYS</sequence>
<keyword evidence="4" id="KW-1185">Reference proteome</keyword>
<reference evidence="3 4" key="1">
    <citation type="submission" date="2016-02" db="EMBL/GenBank/DDBJ databases">
        <title>Ulvibacter sp. LPB0005, isolated from Thais luteostoma.</title>
        <authorList>
            <person name="Shin S.-K."/>
            <person name="Yi H."/>
        </authorList>
    </citation>
    <scope>NUCLEOTIDE SEQUENCE [LARGE SCALE GENOMIC DNA]</scope>
    <source>
        <strain evidence="3 4">LPB0005</strain>
    </source>
</reference>
<dbReference type="AlphaFoldDB" id="A0A167ERG6"/>
<protein>
    <submittedName>
        <fullName evidence="3">Antitoxin</fullName>
    </submittedName>
</protein>
<dbReference type="GO" id="GO:0003677">
    <property type="term" value="F:DNA binding"/>
    <property type="evidence" value="ECO:0007669"/>
    <property type="project" value="InterPro"/>
</dbReference>
<dbReference type="InterPro" id="IPR011979">
    <property type="entry name" value="Antitox_Xre"/>
</dbReference>
<dbReference type="OrthoDB" id="5770459at2"/>
<evidence type="ECO:0000259" key="1">
    <source>
        <dbReference type="Pfam" id="PF09722"/>
    </source>
</evidence>
<accession>A0A167ERG6</accession>
<organism evidence="3 4">
    <name type="scientific">Cochleicola gelatinilyticus</name>
    <dbReference type="NCBI Taxonomy" id="1763537"/>
    <lineage>
        <taxon>Bacteria</taxon>
        <taxon>Pseudomonadati</taxon>
        <taxon>Bacteroidota</taxon>
        <taxon>Flavobacteriia</taxon>
        <taxon>Flavobacteriales</taxon>
        <taxon>Flavobacteriaceae</taxon>
        <taxon>Cochleicola</taxon>
    </lineage>
</organism>
<proteinExistence type="predicted"/>
<feature type="domain" description="Antitoxin Xre/MbcA/ParS-like toxin-binding" evidence="1">
    <location>
        <begin position="112"/>
        <end position="160"/>
    </location>
</feature>
<dbReference type="InterPro" id="IPR046847">
    <property type="entry name" value="Xre-like_HTH"/>
</dbReference>
<gene>
    <name evidence="3" type="ORF">ULVI_15140</name>
</gene>
<feature type="domain" description="Antitoxin Xre-like helix-turn-helix" evidence="2">
    <location>
        <begin position="45"/>
        <end position="105"/>
    </location>
</feature>
<dbReference type="InterPro" id="IPR024467">
    <property type="entry name" value="Xre/MbcA/ParS-like_toxin-bd"/>
</dbReference>
<name>A0A167ERG6_9FLAO</name>
<dbReference type="EMBL" id="LRXL01000053">
    <property type="protein sequence ID" value="OAB75809.1"/>
    <property type="molecule type" value="Genomic_DNA"/>
</dbReference>
<dbReference type="NCBIfam" id="TIGR02293">
    <property type="entry name" value="TAS_TIGR02293"/>
    <property type="match status" value="1"/>
</dbReference>
<comment type="caution">
    <text evidence="3">The sequence shown here is derived from an EMBL/GenBank/DDBJ whole genome shotgun (WGS) entry which is preliminary data.</text>
</comment>
<evidence type="ECO:0000313" key="4">
    <source>
        <dbReference type="Proteomes" id="UP000077013"/>
    </source>
</evidence>
<evidence type="ECO:0000259" key="2">
    <source>
        <dbReference type="Pfam" id="PF20432"/>
    </source>
</evidence>
<evidence type="ECO:0000313" key="3">
    <source>
        <dbReference type="EMBL" id="OAB75809.1"/>
    </source>
</evidence>
<dbReference type="Proteomes" id="UP000077013">
    <property type="component" value="Unassembled WGS sequence"/>
</dbReference>
<dbReference type="STRING" id="1763537.ULVI_15140"/>
<dbReference type="Pfam" id="PF09722">
    <property type="entry name" value="Xre_MbcA_ParS_C"/>
    <property type="match status" value="1"/>
</dbReference>
<dbReference type="Pfam" id="PF20432">
    <property type="entry name" value="Xre-like-HTH"/>
    <property type="match status" value="1"/>
</dbReference>
<dbReference type="RefSeq" id="WP_068593648.1">
    <property type="nucleotide sequence ID" value="NZ_LRXL01000053.1"/>
</dbReference>